<feature type="transmembrane region" description="Helical" evidence="1">
    <location>
        <begin position="45"/>
        <end position="65"/>
    </location>
</feature>
<dbReference type="RefSeq" id="WP_236039606.1">
    <property type="nucleotide sequence ID" value="NZ_JAMQOS010000006.1"/>
</dbReference>
<name>A0ABU2FTY8_9EURY</name>
<evidence type="ECO:0000313" key="3">
    <source>
        <dbReference type="Proteomes" id="UP001268864"/>
    </source>
</evidence>
<keyword evidence="1" id="KW-0472">Membrane</keyword>
<evidence type="ECO:0000256" key="1">
    <source>
        <dbReference type="SAM" id="Phobius"/>
    </source>
</evidence>
<feature type="transmembrane region" description="Helical" evidence="1">
    <location>
        <begin position="313"/>
        <end position="333"/>
    </location>
</feature>
<keyword evidence="3" id="KW-1185">Reference proteome</keyword>
<sequence length="402" mass="42431">MARHRPGRGALTSLLTVLLFVLVPGVASAHNVGGTRFDAPLPLSLLFAGAGGTVALTGIWLAVTDRSAANVGTYTVATLDARTVRWVSRVATSVFFAGVLNAVVIGFLGRQVAAENFATVFTWSVWFRGLGLVAILIGSPWRVLSPWRALYRGLCWLEDDELALLGSYPSWLGSWPGVAGFVVLIGILENLTVVPQSPALTTVLLAVYALAMVGGAVLFGPVWFDRADPLGVLYRLFGRVAGVSAARSGEAIEISFRPPWRGCTSPVAGPAVVVFIVAAVYTVSFDGFTNTRQYQSLLFSARDLFGIGSTMEVLLYVVGLLVFTGAFVLTVLVGDSIGVADQTDSAVTTDGGQLAWVGAARAFAPTVLPIAAAYDIAHNYPYVIRSTARIVELSANSMGDSV</sequence>
<feature type="transmembrane region" description="Helical" evidence="1">
    <location>
        <begin position="120"/>
        <end position="141"/>
    </location>
</feature>
<reference evidence="2 3" key="1">
    <citation type="submission" date="2022-06" db="EMBL/GenBank/DDBJ databases">
        <title>Halomicroarcula sp. a new haloarchaeum isolate from saline soil.</title>
        <authorList>
            <person name="Strakova D."/>
            <person name="Galisteo C."/>
            <person name="Sanchez-Porro C."/>
            <person name="Ventosa A."/>
        </authorList>
    </citation>
    <scope>NUCLEOTIDE SEQUENCE [LARGE SCALE GENOMIC DNA]</scope>
    <source>
        <strain evidence="2 3">S3CR25-11</strain>
    </source>
</reference>
<accession>A0ABU2FTY8</accession>
<keyword evidence="1" id="KW-1133">Transmembrane helix</keyword>
<protein>
    <submittedName>
        <fullName evidence="2">Uncharacterized protein</fullName>
    </submittedName>
</protein>
<evidence type="ECO:0000313" key="2">
    <source>
        <dbReference type="EMBL" id="MDS0283772.1"/>
    </source>
</evidence>
<dbReference type="Proteomes" id="UP001268864">
    <property type="component" value="Unassembled WGS sequence"/>
</dbReference>
<feature type="transmembrane region" description="Helical" evidence="1">
    <location>
        <begin position="86"/>
        <end position="108"/>
    </location>
</feature>
<feature type="transmembrane region" description="Helical" evidence="1">
    <location>
        <begin position="267"/>
        <end position="285"/>
    </location>
</feature>
<comment type="caution">
    <text evidence="2">The sequence shown here is derived from an EMBL/GenBank/DDBJ whole genome shotgun (WGS) entry which is preliminary data.</text>
</comment>
<keyword evidence="1" id="KW-0812">Transmembrane</keyword>
<feature type="transmembrane region" description="Helical" evidence="1">
    <location>
        <begin position="162"/>
        <end position="188"/>
    </location>
</feature>
<feature type="transmembrane region" description="Helical" evidence="1">
    <location>
        <begin position="200"/>
        <end position="224"/>
    </location>
</feature>
<dbReference type="EMBL" id="JAMQOS010000006">
    <property type="protein sequence ID" value="MDS0283772.1"/>
    <property type="molecule type" value="Genomic_DNA"/>
</dbReference>
<organism evidence="2 3">
    <name type="scientific">Haloarcula onubensis</name>
    <dbReference type="NCBI Taxonomy" id="2950539"/>
    <lineage>
        <taxon>Archaea</taxon>
        <taxon>Methanobacteriati</taxon>
        <taxon>Methanobacteriota</taxon>
        <taxon>Stenosarchaea group</taxon>
        <taxon>Halobacteria</taxon>
        <taxon>Halobacteriales</taxon>
        <taxon>Haloarculaceae</taxon>
        <taxon>Haloarcula</taxon>
    </lineage>
</organism>
<gene>
    <name evidence="2" type="ORF">NDI86_16785</name>
</gene>
<proteinExistence type="predicted"/>